<dbReference type="GO" id="GO:0009231">
    <property type="term" value="P:riboflavin biosynthetic process"/>
    <property type="evidence" value="ECO:0007669"/>
    <property type="project" value="InterPro"/>
</dbReference>
<evidence type="ECO:0000313" key="2">
    <source>
        <dbReference type="EMBL" id="QEW04018.1"/>
    </source>
</evidence>
<organism evidence="2 3">
    <name type="scientific">Microbacterium lushaniae</name>
    <dbReference type="NCBI Taxonomy" id="2614639"/>
    <lineage>
        <taxon>Bacteria</taxon>
        <taxon>Bacillati</taxon>
        <taxon>Actinomycetota</taxon>
        <taxon>Actinomycetes</taxon>
        <taxon>Micrococcales</taxon>
        <taxon>Microbacteriaceae</taxon>
        <taxon>Microbacterium</taxon>
    </lineage>
</organism>
<dbReference type="Proteomes" id="UP000325516">
    <property type="component" value="Chromosome"/>
</dbReference>
<proteinExistence type="predicted"/>
<feature type="domain" description="Bacterial bifunctional deaminase-reductase C-terminal" evidence="1">
    <location>
        <begin position="87"/>
        <end position="186"/>
    </location>
</feature>
<dbReference type="EMBL" id="CP044232">
    <property type="protein sequence ID" value="QEW04018.1"/>
    <property type="molecule type" value="Genomic_DNA"/>
</dbReference>
<dbReference type="GO" id="GO:0008703">
    <property type="term" value="F:5-amino-6-(5-phosphoribosylamino)uracil reductase activity"/>
    <property type="evidence" value="ECO:0007669"/>
    <property type="project" value="InterPro"/>
</dbReference>
<dbReference type="Pfam" id="PF01872">
    <property type="entry name" value="RibD_C"/>
    <property type="match status" value="1"/>
</dbReference>
<dbReference type="InterPro" id="IPR024072">
    <property type="entry name" value="DHFR-like_dom_sf"/>
</dbReference>
<dbReference type="PANTHER" id="PTHR38011">
    <property type="entry name" value="DIHYDROFOLATE REDUCTASE FAMILY PROTEIN (AFU_ORTHOLOGUE AFUA_8G06820)"/>
    <property type="match status" value="1"/>
</dbReference>
<sequence>MVSSLVAVEFLSVDGVMQGLGSPDEDTEGGFAHGGWGQRYGDVLHEVMDPDGMTSTSAYLFGRKTYDKLAAFWPSQPDANPMAASLNGSPKYVATRTRPELAWAGSVPLAGDLDDAVQALKARMDGDIVVLGSGDVARQLMAAGLVDELRLFVHPLLLGEGKRLFGALPAPRELRLRGVASTSKGTLAVTYALDPRT</sequence>
<evidence type="ECO:0000259" key="1">
    <source>
        <dbReference type="Pfam" id="PF01872"/>
    </source>
</evidence>
<name>A0A5J6L678_9MICO</name>
<dbReference type="RefSeq" id="WP_150925752.1">
    <property type="nucleotide sequence ID" value="NZ_CP044232.1"/>
</dbReference>
<evidence type="ECO:0000313" key="3">
    <source>
        <dbReference type="Proteomes" id="UP000325516"/>
    </source>
</evidence>
<protein>
    <submittedName>
        <fullName evidence="2">Dihydrofolate reductase</fullName>
    </submittedName>
</protein>
<accession>A0A5J6L678</accession>
<dbReference type="InterPro" id="IPR002734">
    <property type="entry name" value="RibDG_C"/>
</dbReference>
<dbReference type="InterPro" id="IPR050765">
    <property type="entry name" value="Riboflavin_Biosynth_HTPR"/>
</dbReference>
<keyword evidence="3" id="KW-1185">Reference proteome</keyword>
<dbReference type="Gene3D" id="3.40.430.10">
    <property type="entry name" value="Dihydrofolate Reductase, subunit A"/>
    <property type="match status" value="1"/>
</dbReference>
<dbReference type="SUPFAM" id="SSF53597">
    <property type="entry name" value="Dihydrofolate reductase-like"/>
    <property type="match status" value="1"/>
</dbReference>
<reference evidence="3" key="1">
    <citation type="submission" date="2019-09" db="EMBL/GenBank/DDBJ databases">
        <title>Mumia zhuanghuii sp. nov. isolated from the intestinal contents of plateau pika (Ochotona curzoniae) in the Qinghai-Tibet plateau of China.</title>
        <authorList>
            <person name="Tian Z."/>
        </authorList>
    </citation>
    <scope>NUCLEOTIDE SEQUENCE [LARGE SCALE GENOMIC DNA]</scope>
    <source>
        <strain evidence="3">L-031</strain>
    </source>
</reference>
<dbReference type="KEGG" id="mlz:F6J85_13580"/>
<dbReference type="PANTHER" id="PTHR38011:SF2">
    <property type="entry name" value="BIFUNCTIONAL DEAMINASE-REDUCTASE DOMAIN PROTEIN"/>
    <property type="match status" value="1"/>
</dbReference>
<dbReference type="AlphaFoldDB" id="A0A5J6L678"/>
<gene>
    <name evidence="2" type="ORF">F6J85_13580</name>
</gene>